<proteinExistence type="inferred from homology"/>
<keyword evidence="8 10" id="KW-0472">Membrane</keyword>
<comment type="similarity">
    <text evidence="9">Belongs to the binding-protein-dependent transport system permease family. OppBC subfamily.</text>
</comment>
<dbReference type="PROSITE" id="PS50928">
    <property type="entry name" value="ABC_TM1"/>
    <property type="match status" value="1"/>
</dbReference>
<keyword evidence="13" id="KW-1185">Reference proteome</keyword>
<dbReference type="InterPro" id="IPR025966">
    <property type="entry name" value="OppC_N"/>
</dbReference>
<sequence>MLFLKRVAFGLSKNKAALACTIFIIVVVLAAVVVPMVSRYDYYSHDMDKKFLPPFTGGHWFGTDEFGRDLFVRVWYGVRISLAVGVLAALIQMLIGTLYGGVAGIFGGLVDEVMMRFADVMYSVPNLVIVVLITLLLGNNELSVIFALSLTDWTTAARVVRGQTLVLKEMEFVQAAKVLGAKRTKIMLKHILPNCSGPVLVNLTINIPSAIFAESTLSFLGIGIKPLLQALELW</sequence>
<feature type="domain" description="ABC transmembrane type-1" evidence="11">
    <location>
        <begin position="78"/>
        <end position="234"/>
    </location>
</feature>
<dbReference type="GO" id="GO:0005886">
    <property type="term" value="C:plasma membrane"/>
    <property type="evidence" value="ECO:0007669"/>
    <property type="project" value="UniProtKB-SubCell"/>
</dbReference>
<dbReference type="PANTHER" id="PTHR43386">
    <property type="entry name" value="OLIGOPEPTIDE TRANSPORT SYSTEM PERMEASE PROTEIN APPC"/>
    <property type="match status" value="1"/>
</dbReference>
<dbReference type="InterPro" id="IPR050366">
    <property type="entry name" value="BP-dependent_transpt_permease"/>
</dbReference>
<keyword evidence="3" id="KW-1003">Cell membrane</keyword>
<gene>
    <name evidence="12" type="ORF">JCM21531_2991</name>
</gene>
<protein>
    <submittedName>
        <fullName evidence="12">Oligopeptide transport system permease protein OppC</fullName>
    </submittedName>
</protein>
<dbReference type="GO" id="GO:0015833">
    <property type="term" value="P:peptide transport"/>
    <property type="evidence" value="ECO:0007669"/>
    <property type="project" value="UniProtKB-KW"/>
</dbReference>
<evidence type="ECO:0000256" key="4">
    <source>
        <dbReference type="ARBA" id="ARBA00022692"/>
    </source>
</evidence>
<comment type="subcellular location">
    <subcellularLocation>
        <location evidence="1 10">Cell membrane</location>
        <topology evidence="1 10">Multi-pass membrane protein</topology>
    </subcellularLocation>
</comment>
<dbReference type="Pfam" id="PF12911">
    <property type="entry name" value="OppC_N"/>
    <property type="match status" value="1"/>
</dbReference>
<evidence type="ECO:0000256" key="6">
    <source>
        <dbReference type="ARBA" id="ARBA00022927"/>
    </source>
</evidence>
<evidence type="ECO:0000256" key="1">
    <source>
        <dbReference type="ARBA" id="ARBA00004651"/>
    </source>
</evidence>
<evidence type="ECO:0000256" key="2">
    <source>
        <dbReference type="ARBA" id="ARBA00022448"/>
    </source>
</evidence>
<dbReference type="Proteomes" id="UP000019109">
    <property type="component" value="Unassembled WGS sequence"/>
</dbReference>
<dbReference type="GO" id="GO:0055085">
    <property type="term" value="P:transmembrane transport"/>
    <property type="evidence" value="ECO:0007669"/>
    <property type="project" value="InterPro"/>
</dbReference>
<dbReference type="SUPFAM" id="SSF161098">
    <property type="entry name" value="MetI-like"/>
    <property type="match status" value="1"/>
</dbReference>
<dbReference type="InterPro" id="IPR000515">
    <property type="entry name" value="MetI-like"/>
</dbReference>
<name>W4V8H8_9FIRM</name>
<dbReference type="Pfam" id="PF00528">
    <property type="entry name" value="BPD_transp_1"/>
    <property type="match status" value="1"/>
</dbReference>
<evidence type="ECO:0000256" key="7">
    <source>
        <dbReference type="ARBA" id="ARBA00022989"/>
    </source>
</evidence>
<evidence type="ECO:0000259" key="11">
    <source>
        <dbReference type="PROSITE" id="PS50928"/>
    </source>
</evidence>
<feature type="transmembrane region" description="Helical" evidence="10">
    <location>
        <begin position="80"/>
        <end position="110"/>
    </location>
</feature>
<dbReference type="OrthoDB" id="9783218at2"/>
<dbReference type="RefSeq" id="WP_054847071.1">
    <property type="nucleotide sequence ID" value="NZ_BAVR01000038.1"/>
</dbReference>
<dbReference type="InterPro" id="IPR035906">
    <property type="entry name" value="MetI-like_sf"/>
</dbReference>
<organism evidence="12 13">
    <name type="scientific">Acetivibrio straminisolvens JCM 21531</name>
    <dbReference type="NCBI Taxonomy" id="1294263"/>
    <lineage>
        <taxon>Bacteria</taxon>
        <taxon>Bacillati</taxon>
        <taxon>Bacillota</taxon>
        <taxon>Clostridia</taxon>
        <taxon>Eubacteriales</taxon>
        <taxon>Oscillospiraceae</taxon>
        <taxon>Acetivibrio</taxon>
    </lineage>
</organism>
<evidence type="ECO:0000256" key="8">
    <source>
        <dbReference type="ARBA" id="ARBA00023136"/>
    </source>
</evidence>
<comment type="caution">
    <text evidence="12">The sequence shown here is derived from an EMBL/GenBank/DDBJ whole genome shotgun (WGS) entry which is preliminary data.</text>
</comment>
<keyword evidence="4 10" id="KW-0812">Transmembrane</keyword>
<dbReference type="AlphaFoldDB" id="W4V8H8"/>
<evidence type="ECO:0000256" key="9">
    <source>
        <dbReference type="ARBA" id="ARBA00024202"/>
    </source>
</evidence>
<keyword evidence="5" id="KW-0571">Peptide transport</keyword>
<dbReference type="GO" id="GO:0015031">
    <property type="term" value="P:protein transport"/>
    <property type="evidence" value="ECO:0007669"/>
    <property type="project" value="UniProtKB-KW"/>
</dbReference>
<keyword evidence="2 10" id="KW-0813">Transport</keyword>
<evidence type="ECO:0000256" key="10">
    <source>
        <dbReference type="RuleBase" id="RU363032"/>
    </source>
</evidence>
<evidence type="ECO:0000256" key="5">
    <source>
        <dbReference type="ARBA" id="ARBA00022856"/>
    </source>
</evidence>
<keyword evidence="6" id="KW-0653">Protein transport</keyword>
<dbReference type="CDD" id="cd06261">
    <property type="entry name" value="TM_PBP2"/>
    <property type="match status" value="1"/>
</dbReference>
<keyword evidence="7 10" id="KW-1133">Transmembrane helix</keyword>
<reference evidence="12" key="1">
    <citation type="journal article" date="2014" name="Genome Announc.">
        <title>Draft Genome Sequence of Clostridium straminisolvens Strain JCM 21531T, Isolated from a Cellulose-Degrading Bacterial Community.</title>
        <authorList>
            <person name="Yuki M."/>
            <person name="Oshima K."/>
            <person name="Suda W."/>
            <person name="Sakamoto M."/>
            <person name="Kitamura K."/>
            <person name="Iida T."/>
            <person name="Hattori M."/>
            <person name="Ohkuma M."/>
        </authorList>
    </citation>
    <scope>NUCLEOTIDE SEQUENCE [LARGE SCALE GENOMIC DNA]</scope>
    <source>
        <strain evidence="12">JCM 21531</strain>
    </source>
</reference>
<dbReference type="Gene3D" id="1.10.3720.10">
    <property type="entry name" value="MetI-like"/>
    <property type="match status" value="1"/>
</dbReference>
<evidence type="ECO:0000313" key="12">
    <source>
        <dbReference type="EMBL" id="GAE89461.1"/>
    </source>
</evidence>
<dbReference type="PANTHER" id="PTHR43386:SF24">
    <property type="entry name" value="OLIGOPEPTIDE TRANSPORT SYSTEM PERMEASE PROTEIN AMID"/>
    <property type="match status" value="1"/>
</dbReference>
<feature type="transmembrane region" description="Helical" evidence="10">
    <location>
        <begin position="16"/>
        <end position="37"/>
    </location>
</feature>
<evidence type="ECO:0000313" key="13">
    <source>
        <dbReference type="Proteomes" id="UP000019109"/>
    </source>
</evidence>
<accession>W4V8H8</accession>
<dbReference type="EMBL" id="BAVR01000038">
    <property type="protein sequence ID" value="GAE89461.1"/>
    <property type="molecule type" value="Genomic_DNA"/>
</dbReference>
<dbReference type="STRING" id="1294263.JCM21531_2991"/>
<evidence type="ECO:0000256" key="3">
    <source>
        <dbReference type="ARBA" id="ARBA00022475"/>
    </source>
</evidence>